<keyword evidence="3" id="KW-1185">Reference proteome</keyword>
<evidence type="ECO:0000256" key="1">
    <source>
        <dbReference type="SAM" id="MobiDB-lite"/>
    </source>
</evidence>
<feature type="region of interest" description="Disordered" evidence="1">
    <location>
        <begin position="74"/>
        <end position="95"/>
    </location>
</feature>
<accession>A0ABP6SCS8</accession>
<proteinExistence type="predicted"/>
<dbReference type="Proteomes" id="UP001499990">
    <property type="component" value="Unassembled WGS sequence"/>
</dbReference>
<reference evidence="3" key="1">
    <citation type="journal article" date="2019" name="Int. J. Syst. Evol. Microbiol.">
        <title>The Global Catalogue of Microorganisms (GCM) 10K type strain sequencing project: providing services to taxonomists for standard genome sequencing and annotation.</title>
        <authorList>
            <consortium name="The Broad Institute Genomics Platform"/>
            <consortium name="The Broad Institute Genome Sequencing Center for Infectious Disease"/>
            <person name="Wu L."/>
            <person name="Ma J."/>
        </authorList>
    </citation>
    <scope>NUCLEOTIDE SEQUENCE [LARGE SCALE GENOMIC DNA]</scope>
    <source>
        <strain evidence="3">JCM 9651</strain>
    </source>
</reference>
<dbReference type="RefSeq" id="WP_345038244.1">
    <property type="nucleotide sequence ID" value="NZ_BAAAYL010000001.1"/>
</dbReference>
<comment type="caution">
    <text evidence="2">The sequence shown here is derived from an EMBL/GenBank/DDBJ whole genome shotgun (WGS) entry which is preliminary data.</text>
</comment>
<organism evidence="2 3">
    <name type="scientific">Streptomyces sannanensis</name>
    <dbReference type="NCBI Taxonomy" id="285536"/>
    <lineage>
        <taxon>Bacteria</taxon>
        <taxon>Bacillati</taxon>
        <taxon>Actinomycetota</taxon>
        <taxon>Actinomycetes</taxon>
        <taxon>Kitasatosporales</taxon>
        <taxon>Streptomycetaceae</taxon>
        <taxon>Streptomyces</taxon>
    </lineage>
</organism>
<protein>
    <submittedName>
        <fullName evidence="2">Uncharacterized protein</fullName>
    </submittedName>
</protein>
<name>A0ABP6SCS8_9ACTN</name>
<evidence type="ECO:0000313" key="2">
    <source>
        <dbReference type="EMBL" id="GAA3373432.1"/>
    </source>
</evidence>
<gene>
    <name evidence="2" type="ORF">GCM10020367_33330</name>
</gene>
<sequence length="95" mass="10242">MCDARWPADDAGRRASLSAATAVGRAAYGNKPVEICFKPKGSTKWSRMAQVTTTASGTFSKKFTAQQDGTWKAVHSAPDSRHPVGTSTEDYVDVY</sequence>
<evidence type="ECO:0000313" key="3">
    <source>
        <dbReference type="Proteomes" id="UP001499990"/>
    </source>
</evidence>
<dbReference type="EMBL" id="BAAAYL010000001">
    <property type="protein sequence ID" value="GAA3373432.1"/>
    <property type="molecule type" value="Genomic_DNA"/>
</dbReference>